<dbReference type="CDD" id="cd21381">
    <property type="entry name" value="CTWD_TTC4"/>
    <property type="match status" value="1"/>
</dbReference>
<dbReference type="GO" id="GO:0006457">
    <property type="term" value="P:protein folding"/>
    <property type="evidence" value="ECO:0007669"/>
    <property type="project" value="TreeGrafter"/>
</dbReference>
<dbReference type="PANTHER" id="PTHR46035">
    <property type="entry name" value="TETRATRICOPEPTIDE REPEAT PROTEIN 4"/>
    <property type="match status" value="1"/>
</dbReference>
<gene>
    <name evidence="5" type="ORF">GMORB2_0531</name>
</gene>
<dbReference type="GO" id="GO:0005829">
    <property type="term" value="C:cytosol"/>
    <property type="evidence" value="ECO:0007669"/>
    <property type="project" value="TreeGrafter"/>
</dbReference>
<feature type="compositionally biased region" description="Low complexity" evidence="3">
    <location>
        <begin position="1"/>
        <end position="17"/>
    </location>
</feature>
<keyword evidence="6" id="KW-1185">Reference proteome</keyword>
<dbReference type="EMBL" id="JAANYQ010000001">
    <property type="protein sequence ID" value="KAF4126794.1"/>
    <property type="molecule type" value="Genomic_DNA"/>
</dbReference>
<protein>
    <submittedName>
        <fullName evidence="5">TPR repeat protein</fullName>
    </submittedName>
</protein>
<evidence type="ECO:0000256" key="3">
    <source>
        <dbReference type="SAM" id="MobiDB-lite"/>
    </source>
</evidence>
<dbReference type="GeneID" id="55966761"/>
<feature type="region of interest" description="Disordered" evidence="3">
    <location>
        <begin position="1"/>
        <end position="63"/>
    </location>
</feature>
<dbReference type="GO" id="GO:0051879">
    <property type="term" value="F:Hsp90 protein binding"/>
    <property type="evidence" value="ECO:0007669"/>
    <property type="project" value="InterPro"/>
</dbReference>
<dbReference type="Proteomes" id="UP000749293">
    <property type="component" value="Unassembled WGS sequence"/>
</dbReference>
<evidence type="ECO:0000259" key="4">
    <source>
        <dbReference type="Pfam" id="PF18972"/>
    </source>
</evidence>
<evidence type="ECO:0000256" key="2">
    <source>
        <dbReference type="ARBA" id="ARBA00022803"/>
    </source>
</evidence>
<keyword evidence="2" id="KW-0802">TPR repeat</keyword>
<feature type="domain" description="Cns1/TTC4 wheel" evidence="4">
    <location>
        <begin position="309"/>
        <end position="420"/>
    </location>
</feature>
<comment type="caution">
    <text evidence="5">The sequence shown here is derived from an EMBL/GenBank/DDBJ whole genome shotgun (WGS) entry which is preliminary data.</text>
</comment>
<name>A0A9P4Z510_9HYPO</name>
<evidence type="ECO:0000313" key="5">
    <source>
        <dbReference type="EMBL" id="KAF4126794.1"/>
    </source>
</evidence>
<evidence type="ECO:0000313" key="6">
    <source>
        <dbReference type="Proteomes" id="UP000749293"/>
    </source>
</evidence>
<accession>A0A9P4Z510</accession>
<evidence type="ECO:0000256" key="1">
    <source>
        <dbReference type="ARBA" id="ARBA00022737"/>
    </source>
</evidence>
<dbReference type="OrthoDB" id="420195at2759"/>
<dbReference type="AlphaFoldDB" id="A0A9P4Z510"/>
<organism evidence="5 6">
    <name type="scientific">Geosmithia morbida</name>
    <dbReference type="NCBI Taxonomy" id="1094350"/>
    <lineage>
        <taxon>Eukaryota</taxon>
        <taxon>Fungi</taxon>
        <taxon>Dikarya</taxon>
        <taxon>Ascomycota</taxon>
        <taxon>Pezizomycotina</taxon>
        <taxon>Sordariomycetes</taxon>
        <taxon>Hypocreomycetidae</taxon>
        <taxon>Hypocreales</taxon>
        <taxon>Bionectriaceae</taxon>
        <taxon>Geosmithia</taxon>
    </lineage>
</organism>
<sequence length="430" mass="47569">MAGFAPPSSGEPVPSVEELTEQMVRAMEAKEAEDAAAAAAAAGQQVGTEGSSSATKPLLPPTHRLASNMTVDEVLADLNKSPLFMTELEENDDIAALQALNYEGTALENASDFRTRGNESFRGRHYRDAREFYTKGVQILAEQEARRARGEATTSPEGVEDSEEEVAEQRKVLEGLYANRAACSLELLNYRSCWLDCAAALRLNPANVKAYYRSSRALLAVGRIEEADDACARGLALDADNKPLRAVADEIVKRARARDEKRRKDAERDATQRRRATLLRAALKARGIPSRRSDKPPDMEDAAVALVPDPDDPRSRLSFPTLLLYPVHYESDFIKAFEETHTLDDHLGYILPLPWDDKGVYRPDNVEAYVETRDGGLLKMGRRVSLLKVLSTGKVEVVDDVVRIFVLPKGDAAQGWIKKFKEQKAAMIKK</sequence>
<dbReference type="Gene3D" id="1.25.40.10">
    <property type="entry name" value="Tetratricopeptide repeat domain"/>
    <property type="match status" value="1"/>
</dbReference>
<dbReference type="PANTHER" id="PTHR46035:SF1">
    <property type="entry name" value="TETRATRICOPEPTIDE REPEAT PROTEIN 4"/>
    <property type="match status" value="1"/>
</dbReference>
<dbReference type="Pfam" id="PF18972">
    <property type="entry name" value="Wheel"/>
    <property type="match status" value="1"/>
</dbReference>
<dbReference type="RefSeq" id="XP_035325446.1">
    <property type="nucleotide sequence ID" value="XM_035462516.1"/>
</dbReference>
<dbReference type="SUPFAM" id="SSF48452">
    <property type="entry name" value="TPR-like"/>
    <property type="match status" value="1"/>
</dbReference>
<keyword evidence="1" id="KW-0677">Repeat</keyword>
<dbReference type="InterPro" id="IPR011990">
    <property type="entry name" value="TPR-like_helical_dom_sf"/>
</dbReference>
<proteinExistence type="predicted"/>
<dbReference type="InterPro" id="IPR044059">
    <property type="entry name" value="Csn1/TTC4_wheel"/>
</dbReference>
<feature type="compositionally biased region" description="Polar residues" evidence="3">
    <location>
        <begin position="45"/>
        <end position="55"/>
    </location>
</feature>
<dbReference type="GO" id="GO:0030544">
    <property type="term" value="F:Hsp70 protein binding"/>
    <property type="evidence" value="ECO:0007669"/>
    <property type="project" value="TreeGrafter"/>
</dbReference>
<dbReference type="GO" id="GO:0005634">
    <property type="term" value="C:nucleus"/>
    <property type="evidence" value="ECO:0007669"/>
    <property type="project" value="TreeGrafter"/>
</dbReference>
<reference evidence="5" key="1">
    <citation type="submission" date="2020-03" db="EMBL/GenBank/DDBJ databases">
        <title>Site-based positive gene gene selection in Geosmithia morbida across the United States reveals a broad range of putative effectors and factors for local host and environmental adapation.</title>
        <authorList>
            <person name="Onufrak A."/>
            <person name="Murdoch R.W."/>
            <person name="Gazis R."/>
            <person name="Huff M."/>
            <person name="Staton M."/>
            <person name="Klingeman W."/>
            <person name="Hadziabdic D."/>
        </authorList>
    </citation>
    <scope>NUCLEOTIDE SEQUENCE</scope>
    <source>
        <strain evidence="5">1262</strain>
    </source>
</reference>